<evidence type="ECO:0000256" key="2">
    <source>
        <dbReference type="ARBA" id="ARBA00022714"/>
    </source>
</evidence>
<reference evidence="8 9" key="1">
    <citation type="submission" date="2020-04" db="EMBL/GenBank/DDBJ databases">
        <authorList>
            <person name="Klaysubun C."/>
            <person name="Duangmal K."/>
            <person name="Lipun K."/>
        </authorList>
    </citation>
    <scope>NUCLEOTIDE SEQUENCE [LARGE SCALE GENOMIC DNA]</scope>
    <source>
        <strain evidence="8 9">K10HN5</strain>
    </source>
</reference>
<evidence type="ECO:0000256" key="4">
    <source>
        <dbReference type="ARBA" id="ARBA00023002"/>
    </source>
</evidence>
<dbReference type="Pfam" id="PF00848">
    <property type="entry name" value="Ring_hydroxyl_A"/>
    <property type="match status" value="1"/>
</dbReference>
<dbReference type="PRINTS" id="PR00090">
    <property type="entry name" value="RNGDIOXGNASE"/>
</dbReference>
<evidence type="ECO:0000256" key="5">
    <source>
        <dbReference type="ARBA" id="ARBA00023004"/>
    </source>
</evidence>
<dbReference type="Gene3D" id="3.90.380.10">
    <property type="entry name" value="Naphthalene 1,2-dioxygenase Alpha Subunit, Chain A, domain 1"/>
    <property type="match status" value="1"/>
</dbReference>
<evidence type="ECO:0000313" key="8">
    <source>
        <dbReference type="EMBL" id="NMI00995.1"/>
    </source>
</evidence>
<comment type="cofactor">
    <cofactor evidence="1">
        <name>Fe cation</name>
        <dbReference type="ChEBI" id="CHEBI:24875"/>
    </cofactor>
</comment>
<dbReference type="PROSITE" id="PS51296">
    <property type="entry name" value="RIESKE"/>
    <property type="match status" value="1"/>
</dbReference>
<sequence length="408" mass="47032">MTDLDDRPRVVPPTGPEVDHATRRWAERFPELGTEPISTDRFISPEFFERERELVFRRSWLNVGTVRDFPSDAGFFVRDIEVLGVSLLIVRSRDGRIQAYHNVCAHRGNKLIWEKDGPCPRMFSCRFHGWGYGANDGVLEFVPDEGQFYFPDRREWSLTPVTTDTWNGFIFVHMMKEPPQTLREYLGPLAERLDDFPFAKLSLQYRYDVPERNNWKIALDAQNEIYHVPMLAPLHRFLSGGAFHTNDEGYTRIADFQRLGLHSVYTSESDPDFEDTASGTAHAAAHPAFGELILPMDTPFSFHVVFPNLVIAFFNNSMFTYNIWPHAVDQTVWEIRLHYPEPANLGERVLVEQAKCRFRDLLCEDQAGHQALHVGLRSGARDDFVLGEQEVQIRAFHTTLDDVMQRGA</sequence>
<comment type="caution">
    <text evidence="8">The sequence shown here is derived from an EMBL/GenBank/DDBJ whole genome shotgun (WGS) entry which is preliminary data.</text>
</comment>
<keyword evidence="4" id="KW-0560">Oxidoreductase</keyword>
<evidence type="ECO:0000256" key="1">
    <source>
        <dbReference type="ARBA" id="ARBA00001962"/>
    </source>
</evidence>
<keyword evidence="3" id="KW-0479">Metal-binding</keyword>
<dbReference type="Proteomes" id="UP000820669">
    <property type="component" value="Unassembled WGS sequence"/>
</dbReference>
<feature type="domain" description="Rieske" evidence="7">
    <location>
        <begin position="60"/>
        <end position="172"/>
    </location>
</feature>
<dbReference type="CDD" id="cd00680">
    <property type="entry name" value="RHO_alpha_C"/>
    <property type="match status" value="1"/>
</dbReference>
<accession>A0ABX1SJ65</accession>
<dbReference type="RefSeq" id="WP_169384458.1">
    <property type="nucleotide sequence ID" value="NZ_JAAXLA010000070.1"/>
</dbReference>
<evidence type="ECO:0000313" key="9">
    <source>
        <dbReference type="Proteomes" id="UP000820669"/>
    </source>
</evidence>
<gene>
    <name evidence="8" type="ORF">HF526_27375</name>
</gene>
<dbReference type="InterPro" id="IPR017941">
    <property type="entry name" value="Rieske_2Fe-2S"/>
</dbReference>
<dbReference type="PANTHER" id="PTHR43756:SF5">
    <property type="entry name" value="CHOLINE MONOOXYGENASE, CHLOROPLASTIC"/>
    <property type="match status" value="1"/>
</dbReference>
<keyword evidence="6" id="KW-0411">Iron-sulfur</keyword>
<dbReference type="SUPFAM" id="SSF55961">
    <property type="entry name" value="Bet v1-like"/>
    <property type="match status" value="1"/>
</dbReference>
<keyword evidence="5" id="KW-0408">Iron</keyword>
<protein>
    <submittedName>
        <fullName evidence="8">Rieske 2Fe-2S domain-containing protein</fullName>
    </submittedName>
</protein>
<evidence type="ECO:0000256" key="6">
    <source>
        <dbReference type="ARBA" id="ARBA00023014"/>
    </source>
</evidence>
<dbReference type="EMBL" id="JAAXLA010000070">
    <property type="protein sequence ID" value="NMI00995.1"/>
    <property type="molecule type" value="Genomic_DNA"/>
</dbReference>
<organism evidence="8 9">
    <name type="scientific">Pseudonocardia acidicola</name>
    <dbReference type="NCBI Taxonomy" id="2724939"/>
    <lineage>
        <taxon>Bacteria</taxon>
        <taxon>Bacillati</taxon>
        <taxon>Actinomycetota</taxon>
        <taxon>Actinomycetes</taxon>
        <taxon>Pseudonocardiales</taxon>
        <taxon>Pseudonocardiaceae</taxon>
        <taxon>Pseudonocardia</taxon>
    </lineage>
</organism>
<evidence type="ECO:0000259" key="7">
    <source>
        <dbReference type="PROSITE" id="PS51296"/>
    </source>
</evidence>
<dbReference type="InterPro" id="IPR001663">
    <property type="entry name" value="Rng_hydr_dOase-A"/>
</dbReference>
<dbReference type="CDD" id="cd03469">
    <property type="entry name" value="Rieske_RO_Alpha_N"/>
    <property type="match status" value="1"/>
</dbReference>
<dbReference type="Gene3D" id="2.102.10.10">
    <property type="entry name" value="Rieske [2Fe-2S] iron-sulphur domain"/>
    <property type="match status" value="1"/>
</dbReference>
<dbReference type="InterPro" id="IPR015879">
    <property type="entry name" value="Ring_hydroxy_dOase_asu_C_dom"/>
</dbReference>
<dbReference type="PANTHER" id="PTHR43756">
    <property type="entry name" value="CHOLINE MONOOXYGENASE, CHLOROPLASTIC"/>
    <property type="match status" value="1"/>
</dbReference>
<evidence type="ECO:0000256" key="3">
    <source>
        <dbReference type="ARBA" id="ARBA00022723"/>
    </source>
</evidence>
<name>A0ABX1SJ65_9PSEU</name>
<dbReference type="SUPFAM" id="SSF50022">
    <property type="entry name" value="ISP domain"/>
    <property type="match status" value="1"/>
</dbReference>
<dbReference type="Pfam" id="PF00355">
    <property type="entry name" value="Rieske"/>
    <property type="match status" value="1"/>
</dbReference>
<proteinExistence type="predicted"/>
<keyword evidence="2" id="KW-0001">2Fe-2S</keyword>
<dbReference type="InterPro" id="IPR036922">
    <property type="entry name" value="Rieske_2Fe-2S_sf"/>
</dbReference>
<keyword evidence="9" id="KW-1185">Reference proteome</keyword>